<organism evidence="2 3">
    <name type="scientific">Escherichia phage AR1</name>
    <name type="common">Bacteriophage AR1</name>
    <dbReference type="NCBI Taxonomy" id="66711"/>
    <lineage>
        <taxon>Viruses</taxon>
        <taxon>Duplodnaviria</taxon>
        <taxon>Heunggongvirae</taxon>
        <taxon>Uroviricota</taxon>
        <taxon>Caudoviricetes</taxon>
        <taxon>Pantevenvirales</taxon>
        <taxon>Straboviridae</taxon>
        <taxon>Tevenvirinae</taxon>
        <taxon>Tequatrovirus</taxon>
        <taxon>Tequatrovirus ar1</taxon>
    </lineage>
</organism>
<dbReference type="RefSeq" id="YP_009167815.1">
    <property type="nucleotide sequence ID" value="NC_027983.1"/>
</dbReference>
<keyword evidence="1" id="KW-0812">Transmembrane</keyword>
<reference evidence="2 3" key="7">
    <citation type="journal article" date="2011" name="J. Virol.">
        <title>T4-Like genome organization of the Escherichia coli O157:H7 lytic phage AR1.</title>
        <authorList>
            <person name="Liao W.-C."/>
            <person name="Ng W.V."/>
            <person name="Lin I.-H."/>
            <person name="Syu W.-J."/>
            <person name="Liu T.-T."/>
            <person name="Chang C.-H."/>
        </authorList>
    </citation>
    <scope>NUCLEOTIDE SEQUENCE [LARGE SCALE GENOMIC DNA]</scope>
    <source>
        <strain evidence="2 3">AR1</strain>
    </source>
</reference>
<reference evidence="2 3" key="4">
    <citation type="journal article" date="2002" name="J. Food Prot.">
        <title>A conductance method for the identification of Escherichia coli O157:H7 using bacteriophage AR1.</title>
        <authorList>
            <person name="Chang T.C."/>
            <person name="Ding H.C."/>
            <person name="Chen S.W."/>
        </authorList>
    </citation>
    <scope>NUCLEOTIDE SEQUENCE [LARGE SCALE GENOMIC DNA]</scope>
    <source>
        <strain evidence="2 3">AR1</strain>
    </source>
</reference>
<organismHost>
    <name type="scientific">Escherichia coli O157:H7</name>
    <dbReference type="NCBI Taxonomy" id="83334"/>
</organismHost>
<evidence type="ECO:0000256" key="1">
    <source>
        <dbReference type="SAM" id="Phobius"/>
    </source>
</evidence>
<reference evidence="2 3" key="6">
    <citation type="journal article" date="2003" name="Appl. Environ. Microbiol.">
        <title>Morphological, host range, and genetic characterization of two coliphages.</title>
        <authorList>
            <person name="Goodridge L."/>
            <person name="Gallaccio A."/>
            <person name="Griffiths M.W."/>
        </authorList>
    </citation>
    <scope>NUCLEOTIDE SEQUENCE [LARGE SCALE GENOMIC DNA]</scope>
    <source>
        <strain evidence="2 3">AR1</strain>
    </source>
</reference>
<accession>D4Z9F0</accession>
<protein>
    <submittedName>
        <fullName evidence="2">Uncharacterized protein</fullName>
    </submittedName>
</protein>
<keyword evidence="3" id="KW-1185">Reference proteome</keyword>
<evidence type="ECO:0000313" key="3">
    <source>
        <dbReference type="Proteomes" id="UP000007649"/>
    </source>
</evidence>
<evidence type="ECO:0000313" key="2">
    <source>
        <dbReference type="EMBL" id="BAI83012.1"/>
    </source>
</evidence>
<dbReference type="KEGG" id="vg:26041948"/>
<feature type="transmembrane region" description="Helical" evidence="1">
    <location>
        <begin position="6"/>
        <end position="25"/>
    </location>
</feature>
<gene>
    <name evidence="2" type="primary">ar1_006</name>
    <name evidence="2" type="ORF">AR1_006</name>
</gene>
<dbReference type="GeneID" id="26041948"/>
<reference evidence="2 3" key="3">
    <citation type="journal article" date="2000" name="J. Bacteriol.">
        <title>Characterization of the distal tail fiber locus and determination of the receptor for phage AR1, which specifically infects Escherichia coli O157:H7.</title>
        <authorList>
            <person name="Yu S.L."/>
            <person name="Ko K.L."/>
            <person name="Chen C.S."/>
            <person name="Chang Y.C."/>
            <person name="Syu W.J."/>
        </authorList>
    </citation>
    <scope>NUCLEOTIDE SEQUENCE [LARGE SCALE GENOMIC DNA]</scope>
    <source>
        <strain evidence="2 3">AR1</strain>
    </source>
</reference>
<dbReference type="EMBL" id="AP011113">
    <property type="protein sequence ID" value="BAI83012.1"/>
    <property type="molecule type" value="Genomic_DNA"/>
</dbReference>
<dbReference type="Proteomes" id="UP000007649">
    <property type="component" value="Segment"/>
</dbReference>
<name>D4Z9F0_BPAR1</name>
<keyword evidence="1" id="KW-0472">Membrane</keyword>
<reference evidence="2 3" key="1">
    <citation type="journal article" date="1990" name="J. Food Prot.">
        <title>Isolation and characterization of a coliphage specific for Escherichia coli 0157:H7.</title>
        <authorList>
            <person name="Ronner A.B."/>
            <person name="Cliver D.O."/>
        </authorList>
    </citation>
    <scope>NUCLEOTIDE SEQUENCE [LARGE SCALE GENOMIC DNA]</scope>
    <source>
        <strain evidence="2 3">AR1</strain>
    </source>
</reference>
<reference evidence="2 3" key="5">
    <citation type="journal article" date="2002" name="J. Microbiol. Immunol. Infect.">
        <title>Analysis of the baseplate region of phage AR1 that specifically infects Escherichia coli O157:H7.</title>
        <authorList>
            <person name="Liao C.P."/>
            <person name="Syu W.J."/>
        </authorList>
    </citation>
    <scope>NUCLEOTIDE SEQUENCE [LARGE SCALE GENOMIC DNA]</scope>
    <source>
        <strain evidence="2 3">AR1</strain>
    </source>
</reference>
<reference evidence="2 3" key="2">
    <citation type="journal article" date="1998" name="J. Biomed. Sci.">
        <title>Characterization of a phage specific to hemorrhagic Escherichia coli O157:H7 and disclosure of variations in host outer membrane protein ompC.</title>
        <authorList>
            <person name="Yu S.L."/>
            <person name="Ding H.C."/>
            <person name="Seah J.N."/>
            <person name="Wu K.M."/>
            <person name="Chang Y.C."/>
            <person name="Chang K.S."/>
            <person name="Tam M.F."/>
            <person name="Syu W.J."/>
        </authorList>
    </citation>
    <scope>NUCLEOTIDE SEQUENCE [LARGE SCALE GENOMIC DNA]</scope>
    <source>
        <strain evidence="2 3">AR1</strain>
    </source>
</reference>
<proteinExistence type="predicted"/>
<keyword evidence="1" id="KW-1133">Transmembrane helix</keyword>
<sequence length="136" mass="15326">MYMPLRFLICSISLRILISFLIITYPRLVSGILYSGNHKAKGPKAFYLKRIVESLKNSPEHTVPSTFCPVGPIARNPVCWKSFSEQPNQLYPVISIFVKPLDDKILVALSASVHPTKDTANTNAAIERLIYFIIFT</sequence>